<dbReference type="InterPro" id="IPR039001">
    <property type="entry name" value="Pal"/>
</dbReference>
<name>A0A840A7L5_9CAUL</name>
<dbReference type="CDD" id="cd07185">
    <property type="entry name" value="OmpA_C-like"/>
    <property type="match status" value="1"/>
</dbReference>
<feature type="region of interest" description="Disordered" evidence="9">
    <location>
        <begin position="27"/>
        <end position="61"/>
    </location>
</feature>
<dbReference type="InterPro" id="IPR036737">
    <property type="entry name" value="OmpA-like_sf"/>
</dbReference>
<evidence type="ECO:0000256" key="7">
    <source>
        <dbReference type="ARBA" id="ARBA00023306"/>
    </source>
</evidence>
<keyword evidence="2 8" id="KW-0732">Signal</keyword>
<dbReference type="HAMAP" id="MF_02204">
    <property type="entry name" value="Pal"/>
    <property type="match status" value="1"/>
</dbReference>
<keyword evidence="1 8" id="KW-0132">Cell division</keyword>
<evidence type="ECO:0000256" key="10">
    <source>
        <dbReference type="SAM" id="SignalP"/>
    </source>
</evidence>
<dbReference type="PROSITE" id="PS51123">
    <property type="entry name" value="OMPA_2"/>
    <property type="match status" value="1"/>
</dbReference>
<evidence type="ECO:0000256" key="8">
    <source>
        <dbReference type="HAMAP-Rule" id="MF_02204"/>
    </source>
</evidence>
<feature type="compositionally biased region" description="Pro residues" evidence="9">
    <location>
        <begin position="30"/>
        <end position="56"/>
    </location>
</feature>
<accession>A0A840A7L5</accession>
<protein>
    <recommendedName>
        <fullName evidence="8">Peptidoglycan-associated lipoprotein</fullName>
        <shortName evidence="8">PAL</shortName>
    </recommendedName>
</protein>
<dbReference type="EMBL" id="JACIDK010000011">
    <property type="protein sequence ID" value="MBB3893441.1"/>
    <property type="molecule type" value="Genomic_DNA"/>
</dbReference>
<dbReference type="PRINTS" id="PR01021">
    <property type="entry name" value="OMPADOMAIN"/>
</dbReference>
<gene>
    <name evidence="8" type="primary">pal</name>
    <name evidence="12" type="ORF">GGQ61_004185</name>
</gene>
<evidence type="ECO:0000256" key="6">
    <source>
        <dbReference type="ARBA" id="ARBA00023288"/>
    </source>
</evidence>
<comment type="subunit">
    <text evidence="8">The Tol-Pal system is composed of five core proteins: the inner membrane proteins TolA, TolQ and TolR, the periplasmic protein TolB and the outer membrane protein Pal. They form a network linking the inner and outer membranes and the peptidoglycan layer.</text>
</comment>
<organism evidence="12 13">
    <name type="scientific">Phenylobacterium haematophilum</name>
    <dbReference type="NCBI Taxonomy" id="98513"/>
    <lineage>
        <taxon>Bacteria</taxon>
        <taxon>Pseudomonadati</taxon>
        <taxon>Pseudomonadota</taxon>
        <taxon>Alphaproteobacteria</taxon>
        <taxon>Caulobacterales</taxon>
        <taxon>Caulobacteraceae</taxon>
        <taxon>Phenylobacterium</taxon>
    </lineage>
</organism>
<evidence type="ECO:0000256" key="3">
    <source>
        <dbReference type="ARBA" id="ARBA00023136"/>
    </source>
</evidence>
<keyword evidence="6 8" id="KW-0449">Lipoprotein</keyword>
<keyword evidence="4 8" id="KW-0564">Palmitate</keyword>
<dbReference type="NCBIfam" id="TIGR02802">
    <property type="entry name" value="Pal_lipo"/>
    <property type="match status" value="1"/>
</dbReference>
<dbReference type="InterPro" id="IPR006664">
    <property type="entry name" value="OMP_bac"/>
</dbReference>
<dbReference type="InterPro" id="IPR014169">
    <property type="entry name" value="Pal_lipo_C"/>
</dbReference>
<feature type="signal peptide" evidence="10">
    <location>
        <begin position="1"/>
        <end position="26"/>
    </location>
</feature>
<dbReference type="PROSITE" id="PS51257">
    <property type="entry name" value="PROKAR_LIPOPROTEIN"/>
    <property type="match status" value="1"/>
</dbReference>
<dbReference type="AlphaFoldDB" id="A0A840A7L5"/>
<proteinExistence type="inferred from homology"/>
<evidence type="ECO:0000313" key="12">
    <source>
        <dbReference type="EMBL" id="MBB3893441.1"/>
    </source>
</evidence>
<dbReference type="PANTHER" id="PTHR30329">
    <property type="entry name" value="STATOR ELEMENT OF FLAGELLAR MOTOR COMPLEX"/>
    <property type="match status" value="1"/>
</dbReference>
<dbReference type="Pfam" id="PF00691">
    <property type="entry name" value="OmpA"/>
    <property type="match status" value="1"/>
</dbReference>
<evidence type="ECO:0000256" key="4">
    <source>
        <dbReference type="ARBA" id="ARBA00023139"/>
    </source>
</evidence>
<dbReference type="InterPro" id="IPR050330">
    <property type="entry name" value="Bact_OuterMem_StrucFunc"/>
</dbReference>
<comment type="function">
    <text evidence="8">Part of the Tol-Pal system, which plays a role in outer membrane invagination during cell division and is important for maintaining outer membrane integrity.</text>
</comment>
<evidence type="ECO:0000256" key="9">
    <source>
        <dbReference type="SAM" id="MobiDB-lite"/>
    </source>
</evidence>
<sequence length="182" mass="19402">MQSFSIKHALRLSLVAAAAISVTACASRPKPAPAPEPTPAPAPAPAPEPAPAPPPTSSVIPGSIQDFTVNVGDRVYFDLDSYSVRADAAPLLDAQAAWLVRYPNVQIRIEGNADERGTREYNLALGSRRANSVREYLVQRGVQPSRISTVSYGKEKPIDAGANEEAYQRNRNAHTAITSGAQ</sequence>
<keyword evidence="3 8" id="KW-0472">Membrane</keyword>
<dbReference type="SUPFAM" id="SSF103088">
    <property type="entry name" value="OmpA-like"/>
    <property type="match status" value="1"/>
</dbReference>
<dbReference type="GO" id="GO:0051301">
    <property type="term" value="P:cell division"/>
    <property type="evidence" value="ECO:0007669"/>
    <property type="project" value="UniProtKB-UniRule"/>
</dbReference>
<comment type="subcellular location">
    <subcellularLocation>
        <location evidence="8">Cell outer membrane</location>
        <topology evidence="8">Lipid-anchor</topology>
    </subcellularLocation>
</comment>
<comment type="caution">
    <text evidence="12">The sequence shown here is derived from an EMBL/GenBank/DDBJ whole genome shotgun (WGS) entry which is preliminary data.</text>
</comment>
<feature type="chain" id="PRO_5032520427" description="Peptidoglycan-associated lipoprotein" evidence="10">
    <location>
        <begin position="27"/>
        <end position="182"/>
    </location>
</feature>
<dbReference type="GO" id="GO:0009279">
    <property type="term" value="C:cell outer membrane"/>
    <property type="evidence" value="ECO:0007669"/>
    <property type="project" value="UniProtKB-SubCell"/>
</dbReference>
<evidence type="ECO:0000256" key="1">
    <source>
        <dbReference type="ARBA" id="ARBA00022618"/>
    </source>
</evidence>
<keyword evidence="13" id="KW-1185">Reference proteome</keyword>
<evidence type="ECO:0000256" key="5">
    <source>
        <dbReference type="ARBA" id="ARBA00023237"/>
    </source>
</evidence>
<keyword evidence="7 8" id="KW-0131">Cell cycle</keyword>
<comment type="similarity">
    <text evidence="8">Belongs to the Pal lipoprotein family.</text>
</comment>
<dbReference type="Proteomes" id="UP000530564">
    <property type="component" value="Unassembled WGS sequence"/>
</dbReference>
<feature type="domain" description="OmpA-like" evidence="11">
    <location>
        <begin position="65"/>
        <end position="181"/>
    </location>
</feature>
<evidence type="ECO:0000256" key="2">
    <source>
        <dbReference type="ARBA" id="ARBA00022729"/>
    </source>
</evidence>
<dbReference type="Gene3D" id="3.30.1330.60">
    <property type="entry name" value="OmpA-like domain"/>
    <property type="match status" value="1"/>
</dbReference>
<evidence type="ECO:0000259" key="11">
    <source>
        <dbReference type="PROSITE" id="PS51123"/>
    </source>
</evidence>
<evidence type="ECO:0000313" key="13">
    <source>
        <dbReference type="Proteomes" id="UP000530564"/>
    </source>
</evidence>
<keyword evidence="5 8" id="KW-0998">Cell outer membrane</keyword>
<dbReference type="PANTHER" id="PTHR30329:SF21">
    <property type="entry name" value="LIPOPROTEIN YIAD-RELATED"/>
    <property type="match status" value="1"/>
</dbReference>
<dbReference type="InterPro" id="IPR006665">
    <property type="entry name" value="OmpA-like"/>
</dbReference>
<dbReference type="RefSeq" id="WP_183776946.1">
    <property type="nucleotide sequence ID" value="NZ_JACIDK010000011.1"/>
</dbReference>
<reference evidence="12 13" key="1">
    <citation type="submission" date="2020-08" db="EMBL/GenBank/DDBJ databases">
        <title>Genomic Encyclopedia of Type Strains, Phase IV (KMG-IV): sequencing the most valuable type-strain genomes for metagenomic binning, comparative biology and taxonomic classification.</title>
        <authorList>
            <person name="Goeker M."/>
        </authorList>
    </citation>
    <scope>NUCLEOTIDE SEQUENCE [LARGE SCALE GENOMIC DNA]</scope>
    <source>
        <strain evidence="12 13">DSM 21793</strain>
    </source>
</reference>